<proteinExistence type="predicted"/>
<dbReference type="Proteomes" id="UP001203852">
    <property type="component" value="Unassembled WGS sequence"/>
</dbReference>
<reference evidence="1" key="1">
    <citation type="journal article" date="2022" name="bioRxiv">
        <title>Deciphering the potential niche of two novel black yeast fungi from a biological soil crust based on their genomes, phenotypes, and melanin regulation.</title>
        <authorList>
            <consortium name="DOE Joint Genome Institute"/>
            <person name="Carr E.C."/>
            <person name="Barton Q."/>
            <person name="Grambo S."/>
            <person name="Sullivan M."/>
            <person name="Renfro C.M."/>
            <person name="Kuo A."/>
            <person name="Pangilinan J."/>
            <person name="Lipzen A."/>
            <person name="Keymanesh K."/>
            <person name="Savage E."/>
            <person name="Barry K."/>
            <person name="Grigoriev I.V."/>
            <person name="Riekhof W.R."/>
            <person name="Harris S.S."/>
        </authorList>
    </citation>
    <scope>NUCLEOTIDE SEQUENCE</scope>
    <source>
        <strain evidence="1">JF 03-4F</strain>
    </source>
</reference>
<dbReference type="InterPro" id="IPR022036">
    <property type="entry name" value="DUF3605"/>
</dbReference>
<dbReference type="PANTHER" id="PTHR35020">
    <property type="entry name" value="N-ACETYLGLUCOSAMINE-INDUCED PROTEIN 1"/>
    <property type="match status" value="1"/>
</dbReference>
<gene>
    <name evidence="1" type="ORF">EDD36DRAFT_78565</name>
</gene>
<accession>A0AAN6I9J9</accession>
<name>A0AAN6I9J9_9EURO</name>
<protein>
    <submittedName>
        <fullName evidence="1">Uncharacterized protein</fullName>
    </submittedName>
</protein>
<comment type="caution">
    <text evidence="1">The sequence shown here is derived from an EMBL/GenBank/DDBJ whole genome shotgun (WGS) entry which is preliminary data.</text>
</comment>
<dbReference type="AlphaFoldDB" id="A0AAN6I9J9"/>
<organism evidence="1 2">
    <name type="scientific">Exophiala viscosa</name>
    <dbReference type="NCBI Taxonomy" id="2486360"/>
    <lineage>
        <taxon>Eukaryota</taxon>
        <taxon>Fungi</taxon>
        <taxon>Dikarya</taxon>
        <taxon>Ascomycota</taxon>
        <taxon>Pezizomycotina</taxon>
        <taxon>Eurotiomycetes</taxon>
        <taxon>Chaetothyriomycetidae</taxon>
        <taxon>Chaetothyriales</taxon>
        <taxon>Herpotrichiellaceae</taxon>
        <taxon>Exophiala</taxon>
    </lineage>
</organism>
<dbReference type="GO" id="GO:0005737">
    <property type="term" value="C:cytoplasm"/>
    <property type="evidence" value="ECO:0007669"/>
    <property type="project" value="TreeGrafter"/>
</dbReference>
<dbReference type="GO" id="GO:0006044">
    <property type="term" value="P:N-acetylglucosamine metabolic process"/>
    <property type="evidence" value="ECO:0007669"/>
    <property type="project" value="TreeGrafter"/>
</dbReference>
<dbReference type="PANTHER" id="PTHR35020:SF4">
    <property type="entry name" value="N-ACETYLGLUCOSAMINE-INDUCED PROTEIN 1"/>
    <property type="match status" value="1"/>
</dbReference>
<evidence type="ECO:0000313" key="2">
    <source>
        <dbReference type="Proteomes" id="UP001203852"/>
    </source>
</evidence>
<dbReference type="EMBL" id="MU404360">
    <property type="protein sequence ID" value="KAI1609667.1"/>
    <property type="molecule type" value="Genomic_DNA"/>
</dbReference>
<sequence length="216" mass="25448">MAYSVSSTTESEGREAQDISGRYWNANIPKEQLTEEWREYLSSISEKNKGILCQKDNDFNRLSWAEVQHLVNTNHIERFQRTSSQLRAYLEYIYYLHKKYGSVLSYVQHERLHWEDITPSGDRPFISPTDYKILYNDWPYYVDEDIKHLVVWTKFTIEDDENTGKISPGAATQVEDFITRTFCSSDGLQVERDQIVWFKNWRSLKSVHALGKVQSS</sequence>
<dbReference type="Pfam" id="PF12239">
    <property type="entry name" value="DUF3605"/>
    <property type="match status" value="1"/>
</dbReference>
<keyword evidence="2" id="KW-1185">Reference proteome</keyword>
<evidence type="ECO:0000313" key="1">
    <source>
        <dbReference type="EMBL" id="KAI1609667.1"/>
    </source>
</evidence>